<comment type="catalytic activity">
    <reaction evidence="5">
        <text>cytidine + ATP = CMP + ADP + H(+)</text>
        <dbReference type="Rhea" id="RHEA:24674"/>
        <dbReference type="ChEBI" id="CHEBI:15378"/>
        <dbReference type="ChEBI" id="CHEBI:17562"/>
        <dbReference type="ChEBI" id="CHEBI:30616"/>
        <dbReference type="ChEBI" id="CHEBI:60377"/>
        <dbReference type="ChEBI" id="CHEBI:456216"/>
        <dbReference type="EC" id="2.7.1.48"/>
    </reaction>
</comment>
<dbReference type="EC" id="2.7.1.48" evidence="5"/>
<feature type="domain" description="Phosphoribulokinase/uridine kinase" evidence="6">
    <location>
        <begin position="5"/>
        <end position="186"/>
    </location>
</feature>
<dbReference type="UniPathway" id="UPA00579">
    <property type="reaction ID" value="UER00640"/>
</dbReference>
<evidence type="ECO:0000256" key="5">
    <source>
        <dbReference type="RuleBase" id="RU003825"/>
    </source>
</evidence>
<dbReference type="RefSeq" id="WP_154424237.1">
    <property type="nucleotide sequence ID" value="NZ_JAQYGB010000041.1"/>
</dbReference>
<comment type="pathway">
    <text evidence="5">Pyrimidine metabolism; CTP biosynthesis via salvage pathway; CTP from cytidine: step 1/3.</text>
</comment>
<evidence type="ECO:0000256" key="1">
    <source>
        <dbReference type="ARBA" id="ARBA00004690"/>
    </source>
</evidence>
<dbReference type="EMBL" id="VUNN01000001">
    <property type="protein sequence ID" value="MSU05339.1"/>
    <property type="molecule type" value="Genomic_DNA"/>
</dbReference>
<evidence type="ECO:0000313" key="8">
    <source>
        <dbReference type="Proteomes" id="UP000460549"/>
    </source>
</evidence>
<dbReference type="NCBIfam" id="NF004018">
    <property type="entry name" value="PRK05480.1"/>
    <property type="match status" value="1"/>
</dbReference>
<accession>A0A7X2PAK2</accession>
<comment type="similarity">
    <text evidence="5">Belongs to the uridine kinase family.</text>
</comment>
<dbReference type="Gene3D" id="3.40.50.300">
    <property type="entry name" value="P-loop containing nucleotide triphosphate hydrolases"/>
    <property type="match status" value="1"/>
</dbReference>
<dbReference type="InterPro" id="IPR000764">
    <property type="entry name" value="Uridine_kinase-like"/>
</dbReference>
<comment type="catalytic activity">
    <reaction evidence="5">
        <text>uridine + ATP = UMP + ADP + H(+)</text>
        <dbReference type="Rhea" id="RHEA:16825"/>
        <dbReference type="ChEBI" id="CHEBI:15378"/>
        <dbReference type="ChEBI" id="CHEBI:16704"/>
        <dbReference type="ChEBI" id="CHEBI:30616"/>
        <dbReference type="ChEBI" id="CHEBI:57865"/>
        <dbReference type="ChEBI" id="CHEBI:456216"/>
        <dbReference type="EC" id="2.7.1.48"/>
    </reaction>
</comment>
<keyword evidence="5" id="KW-0067">ATP-binding</keyword>
<evidence type="ECO:0000256" key="2">
    <source>
        <dbReference type="ARBA" id="ARBA00022679"/>
    </source>
</evidence>
<dbReference type="PRINTS" id="PR00988">
    <property type="entry name" value="URIDINKINASE"/>
</dbReference>
<keyword evidence="4 5" id="KW-0418">Kinase</keyword>
<dbReference type="Proteomes" id="UP000460549">
    <property type="component" value="Unassembled WGS sequence"/>
</dbReference>
<evidence type="ECO:0000256" key="3">
    <source>
        <dbReference type="ARBA" id="ARBA00022741"/>
    </source>
</evidence>
<protein>
    <recommendedName>
        <fullName evidence="5">Uridine kinase</fullName>
        <ecNumber evidence="5">2.7.1.48</ecNumber>
    </recommendedName>
</protein>
<dbReference type="GO" id="GO:0044206">
    <property type="term" value="P:UMP salvage"/>
    <property type="evidence" value="ECO:0007669"/>
    <property type="project" value="UniProtKB-UniPathway"/>
</dbReference>
<dbReference type="AlphaFoldDB" id="A0A7X2PAK2"/>
<evidence type="ECO:0000313" key="7">
    <source>
        <dbReference type="EMBL" id="MSU05339.1"/>
    </source>
</evidence>
<keyword evidence="5" id="KW-0963">Cytoplasm</keyword>
<dbReference type="SUPFAM" id="SSF52540">
    <property type="entry name" value="P-loop containing nucleoside triphosphate hydrolases"/>
    <property type="match status" value="1"/>
</dbReference>
<dbReference type="NCBIfam" id="TIGR00235">
    <property type="entry name" value="udk"/>
    <property type="match status" value="1"/>
</dbReference>
<dbReference type="CDD" id="cd02023">
    <property type="entry name" value="UMPK"/>
    <property type="match status" value="1"/>
</dbReference>
<dbReference type="GO" id="GO:0005737">
    <property type="term" value="C:cytoplasm"/>
    <property type="evidence" value="ECO:0007669"/>
    <property type="project" value="UniProtKB-SubCell"/>
</dbReference>
<evidence type="ECO:0000256" key="4">
    <source>
        <dbReference type="ARBA" id="ARBA00022777"/>
    </source>
</evidence>
<comment type="subcellular location">
    <subcellularLocation>
        <location evidence="5">Cytoplasm</location>
    </subcellularLocation>
</comment>
<gene>
    <name evidence="7" type="ORF">FYJ80_00865</name>
</gene>
<evidence type="ECO:0000259" key="6">
    <source>
        <dbReference type="Pfam" id="PF00485"/>
    </source>
</evidence>
<keyword evidence="2 5" id="KW-0808">Transferase</keyword>
<dbReference type="PANTHER" id="PTHR10285">
    <property type="entry name" value="URIDINE KINASE"/>
    <property type="match status" value="1"/>
</dbReference>
<reference evidence="7 8" key="1">
    <citation type="submission" date="2019-08" db="EMBL/GenBank/DDBJ databases">
        <title>In-depth cultivation of the pig gut microbiome towards novel bacterial diversity and tailored functional studies.</title>
        <authorList>
            <person name="Wylensek D."/>
            <person name="Hitch T.C.A."/>
            <person name="Clavel T."/>
        </authorList>
    </citation>
    <scope>NUCLEOTIDE SEQUENCE [LARGE SCALE GENOMIC DNA]</scope>
    <source>
        <strain evidence="7 8">NM-380-WT-3C1</strain>
    </source>
</reference>
<sequence length="204" mass="23346">MNVKLIGITGGSGSGKSTVVRKISEAHPDSICIAQDNYYKSASFVNNHNILAFNFDHPDAFDMDLMVENLKDLKAGKAIDMPQYDFVKHQRKPETKHIEPKTIIIVDGLMVLYDKRIRDLLDLKLFVDTPSDIRFVRRLQRDIKERGRTVESVVEQYINVVRPGHFNFIEPCKEYADLIIPEGGYNEHALDVIIKYIQTVANQL</sequence>
<dbReference type="GO" id="GO:0044211">
    <property type="term" value="P:CTP salvage"/>
    <property type="evidence" value="ECO:0007669"/>
    <property type="project" value="UniProtKB-UniPathway"/>
</dbReference>
<dbReference type="GO" id="GO:0005524">
    <property type="term" value="F:ATP binding"/>
    <property type="evidence" value="ECO:0007669"/>
    <property type="project" value="UniProtKB-KW"/>
</dbReference>
<dbReference type="Pfam" id="PF00485">
    <property type="entry name" value="PRK"/>
    <property type="match status" value="1"/>
</dbReference>
<dbReference type="InterPro" id="IPR006083">
    <property type="entry name" value="PRK/URK"/>
</dbReference>
<keyword evidence="3 5" id="KW-0547">Nucleotide-binding</keyword>
<proteinExistence type="inferred from homology"/>
<dbReference type="InterPro" id="IPR027417">
    <property type="entry name" value="P-loop_NTPase"/>
</dbReference>
<dbReference type="UniPathway" id="UPA00574">
    <property type="reaction ID" value="UER00637"/>
</dbReference>
<comment type="pathway">
    <text evidence="1 5">Pyrimidine metabolism; UMP biosynthesis via salvage pathway; UMP from uridine: step 1/1.</text>
</comment>
<organism evidence="7 8">
    <name type="scientific">Bullifex porci</name>
    <dbReference type="NCBI Taxonomy" id="2606638"/>
    <lineage>
        <taxon>Bacteria</taxon>
        <taxon>Pseudomonadati</taxon>
        <taxon>Spirochaetota</taxon>
        <taxon>Spirochaetia</taxon>
        <taxon>Spirochaetales</taxon>
        <taxon>Spirochaetaceae</taxon>
        <taxon>Bullifex</taxon>
    </lineage>
</organism>
<name>A0A7X2PAK2_9SPIO</name>
<comment type="caution">
    <text evidence="7">The sequence shown here is derived from an EMBL/GenBank/DDBJ whole genome shotgun (WGS) entry which is preliminary data.</text>
</comment>
<keyword evidence="8" id="KW-1185">Reference proteome</keyword>
<dbReference type="GO" id="GO:0004849">
    <property type="term" value="F:uridine kinase activity"/>
    <property type="evidence" value="ECO:0007669"/>
    <property type="project" value="UniProtKB-EC"/>
</dbReference>